<dbReference type="InterPro" id="IPR003593">
    <property type="entry name" value="AAA+_ATPase"/>
</dbReference>
<dbReference type="Proteomes" id="UP000054454">
    <property type="component" value="Unassembled WGS sequence"/>
</dbReference>
<dbReference type="InterPro" id="IPR041569">
    <property type="entry name" value="AAA_lid_3"/>
</dbReference>
<dbReference type="FunFam" id="1.10.8.60:FF:000022">
    <property type="entry name" value="Fidgetin like 1"/>
    <property type="match status" value="1"/>
</dbReference>
<dbReference type="Pfam" id="PF00004">
    <property type="entry name" value="AAA"/>
    <property type="match status" value="1"/>
</dbReference>
<evidence type="ECO:0000256" key="4">
    <source>
        <dbReference type="SAM" id="MobiDB-lite"/>
    </source>
</evidence>
<dbReference type="InterPro" id="IPR003960">
    <property type="entry name" value="ATPase_AAA_CS"/>
</dbReference>
<name>A0A0W4ZH26_PNEC8</name>
<gene>
    <name evidence="6" type="ORF">T552_02122</name>
</gene>
<dbReference type="Gene3D" id="3.40.50.300">
    <property type="entry name" value="P-loop containing nucleotide triphosphate hydrolases"/>
    <property type="match status" value="1"/>
</dbReference>
<feature type="region of interest" description="Disordered" evidence="4">
    <location>
        <begin position="165"/>
        <end position="208"/>
    </location>
</feature>
<accession>A0A0W4ZH26</accession>
<organism evidence="6 7">
    <name type="scientific">Pneumocystis carinii (strain B80)</name>
    <name type="common">Rat pneumocystis pneumonia agent</name>
    <name type="synonym">Pneumocystis carinii f. sp. carinii</name>
    <dbReference type="NCBI Taxonomy" id="1408658"/>
    <lineage>
        <taxon>Eukaryota</taxon>
        <taxon>Fungi</taxon>
        <taxon>Dikarya</taxon>
        <taxon>Ascomycota</taxon>
        <taxon>Taphrinomycotina</taxon>
        <taxon>Pneumocystomycetes</taxon>
        <taxon>Pneumocystaceae</taxon>
        <taxon>Pneumocystis</taxon>
    </lineage>
</organism>
<evidence type="ECO:0000256" key="2">
    <source>
        <dbReference type="ARBA" id="ARBA00022741"/>
    </source>
</evidence>
<dbReference type="PANTHER" id="PTHR23074:SF17">
    <property type="entry name" value="FIDGETIN-LIKE PROTEIN 1"/>
    <property type="match status" value="1"/>
</dbReference>
<dbReference type="Pfam" id="PF09336">
    <property type="entry name" value="Vps4_C"/>
    <property type="match status" value="1"/>
</dbReference>
<feature type="domain" description="AAA+ ATPase" evidence="5">
    <location>
        <begin position="476"/>
        <end position="622"/>
    </location>
</feature>
<dbReference type="VEuPathDB" id="FungiDB:T552_02122"/>
<dbReference type="GO" id="GO:0005524">
    <property type="term" value="F:ATP binding"/>
    <property type="evidence" value="ECO:0007669"/>
    <property type="project" value="UniProtKB-KW"/>
</dbReference>
<keyword evidence="7" id="KW-1185">Reference proteome</keyword>
<dbReference type="InterPro" id="IPR050304">
    <property type="entry name" value="MT-severing_AAA_ATPase"/>
</dbReference>
<keyword evidence="2" id="KW-0547">Nucleotide-binding</keyword>
<evidence type="ECO:0000256" key="1">
    <source>
        <dbReference type="ARBA" id="ARBA00006914"/>
    </source>
</evidence>
<dbReference type="Pfam" id="PF17862">
    <property type="entry name" value="AAA_lid_3"/>
    <property type="match status" value="1"/>
</dbReference>
<dbReference type="PROSITE" id="PS00674">
    <property type="entry name" value="AAA"/>
    <property type="match status" value="1"/>
</dbReference>
<dbReference type="EMBL" id="LFVZ01000009">
    <property type="protein sequence ID" value="KTW27682.1"/>
    <property type="molecule type" value="Genomic_DNA"/>
</dbReference>
<dbReference type="GO" id="GO:0016887">
    <property type="term" value="F:ATP hydrolysis activity"/>
    <property type="evidence" value="ECO:0007669"/>
    <property type="project" value="InterPro"/>
</dbReference>
<evidence type="ECO:0000259" key="5">
    <source>
        <dbReference type="SMART" id="SM00382"/>
    </source>
</evidence>
<dbReference type="AlphaFoldDB" id="A0A0W4ZH26"/>
<dbReference type="FunFam" id="3.40.50.300:FF:000093">
    <property type="entry name" value="Fidgetin-like 1"/>
    <property type="match status" value="1"/>
</dbReference>
<evidence type="ECO:0000256" key="3">
    <source>
        <dbReference type="ARBA" id="ARBA00022840"/>
    </source>
</evidence>
<keyword evidence="3" id="KW-0067">ATP-binding</keyword>
<dbReference type="SMART" id="SM00382">
    <property type="entry name" value="AAA"/>
    <property type="match status" value="1"/>
</dbReference>
<sequence>MDQGENVENEVLNLKELYRRVYIDRITAIESEKRGDIHKAILSYQSILKVTKENPHIFKKQSIWSCKKFEKQIIEVVKMYVSQAELKIPTLSIFTKMDPNLFLSVNNNNHTSKNVSPDFYPSESTNHVSKEIDKCSYSEKNQQHPDFQKENDIFRQFLQISDPDKNTFHKNMFKNKNPEKESSKDNFSYTRRTSQPKQFPRTLRQTKSRSSLIHNNVERAAFYAWNSGNNSTVRLQKKNETNINFSQRFIDLTIQLCSSLFSTSCRSSLHEPYTSKTFPVPNDLFNSQYIDKDNITNELSNPIFKQPLSSKTPASIAPDPSYFQNLNLDAKGQSHIQRNISSIEMQKSLQKKVSLLSLSRDKHKDQYINFNSLKNQECQNEMAFNPNTLRNTSLELENTKIPDIHRKETREQRAINNLKGVIDENLLQIIVNDIVVKGDKVSWDDIAGLEDAKKTLKETVIYPLLRPDLFSGLREPATGVLLFGPPGTGKTMLAKAAATQAKSTFFSISASSLTSKFLGESEKLVRALFSLAKELSPSIIFVDEIDALLSSRREDGHEHEASRRLKTEFLIQWSSLAKPVINNDESEPILRVLVLAATNIPWAIDEAARRRFARRQYIPLPERDTRMQQILHLLRYQTHTLSDEDIKNLVDITEGYSGSDITALTKDAAMGPLRCLGEALLTAKQDLIRPINLDDFKASLRLIRPSVSQKRLIEFEKFNREFGIQC</sequence>
<comment type="caution">
    <text evidence="6">The sequence shown here is derived from an EMBL/GenBank/DDBJ whole genome shotgun (WGS) entry which is preliminary data.</text>
</comment>
<dbReference type="InterPro" id="IPR015415">
    <property type="entry name" value="Spast_Vps4_C"/>
</dbReference>
<dbReference type="InterPro" id="IPR003959">
    <property type="entry name" value="ATPase_AAA_core"/>
</dbReference>
<evidence type="ECO:0000313" key="6">
    <source>
        <dbReference type="EMBL" id="KTW27682.1"/>
    </source>
</evidence>
<protein>
    <recommendedName>
        <fullName evidence="5">AAA+ ATPase domain-containing protein</fullName>
    </recommendedName>
</protein>
<dbReference type="SUPFAM" id="SSF52540">
    <property type="entry name" value="P-loop containing nucleoside triphosphate hydrolases"/>
    <property type="match status" value="1"/>
</dbReference>
<dbReference type="InterPro" id="IPR027417">
    <property type="entry name" value="P-loop_NTPase"/>
</dbReference>
<dbReference type="RefSeq" id="XP_018225564.1">
    <property type="nucleotide sequence ID" value="XM_018370677.1"/>
</dbReference>
<dbReference type="OrthoDB" id="10251136at2759"/>
<comment type="similarity">
    <text evidence="1">Belongs to the AAA ATPase family.</text>
</comment>
<proteinExistence type="inferred from homology"/>
<dbReference type="Gene3D" id="1.10.8.60">
    <property type="match status" value="1"/>
</dbReference>
<evidence type="ECO:0000313" key="7">
    <source>
        <dbReference type="Proteomes" id="UP000054454"/>
    </source>
</evidence>
<dbReference type="CDD" id="cd19509">
    <property type="entry name" value="RecA-like_VPS4-like"/>
    <property type="match status" value="1"/>
</dbReference>
<dbReference type="GeneID" id="28936880"/>
<feature type="compositionally biased region" description="Polar residues" evidence="4">
    <location>
        <begin position="185"/>
        <end position="208"/>
    </location>
</feature>
<reference evidence="7" key="1">
    <citation type="journal article" date="2016" name="Nat. Commun.">
        <title>Genome analysis of three Pneumocystis species reveals adaptation mechanisms to life exclusively in mammalian hosts.</title>
        <authorList>
            <person name="Ma L."/>
            <person name="Chen Z."/>
            <person name="Huang D.W."/>
            <person name="Kutty G."/>
            <person name="Ishihara M."/>
            <person name="Wang H."/>
            <person name="Abouelleil A."/>
            <person name="Bishop L."/>
            <person name="Davey E."/>
            <person name="Deng R."/>
            <person name="Deng X."/>
            <person name="Fan L."/>
            <person name="Fantoni G."/>
            <person name="Fitzgerald M."/>
            <person name="Gogineni E."/>
            <person name="Goldberg J.M."/>
            <person name="Handley G."/>
            <person name="Hu X."/>
            <person name="Huber C."/>
            <person name="Jiao X."/>
            <person name="Jones K."/>
            <person name="Levin J.Z."/>
            <person name="Liu Y."/>
            <person name="Macdonald P."/>
            <person name="Melnikov A."/>
            <person name="Raley C."/>
            <person name="Sassi M."/>
            <person name="Sherman B.T."/>
            <person name="Song X."/>
            <person name="Sykes S."/>
            <person name="Tran B."/>
            <person name="Walsh L."/>
            <person name="Xia Y."/>
            <person name="Yang J."/>
            <person name="Young S."/>
            <person name="Zeng Q."/>
            <person name="Zheng X."/>
            <person name="Stephens R."/>
            <person name="Nusbaum C."/>
            <person name="Birren B.W."/>
            <person name="Azadi P."/>
            <person name="Lempicki R.A."/>
            <person name="Cuomo C.A."/>
            <person name="Kovacs J.A."/>
        </authorList>
    </citation>
    <scope>NUCLEOTIDE SEQUENCE [LARGE SCALE GENOMIC DNA]</scope>
    <source>
        <strain evidence="7">B80</strain>
    </source>
</reference>
<dbReference type="PANTHER" id="PTHR23074">
    <property type="entry name" value="AAA DOMAIN-CONTAINING"/>
    <property type="match status" value="1"/>
</dbReference>